<gene>
    <name evidence="2" type="ORF">LZC95_22625</name>
</gene>
<keyword evidence="1" id="KW-1133">Transmembrane helix</keyword>
<feature type="transmembrane region" description="Helical" evidence="1">
    <location>
        <begin position="399"/>
        <end position="420"/>
    </location>
</feature>
<evidence type="ECO:0008006" key="4">
    <source>
        <dbReference type="Google" id="ProtNLM"/>
    </source>
</evidence>
<dbReference type="Proteomes" id="UP001379533">
    <property type="component" value="Chromosome"/>
</dbReference>
<keyword evidence="1" id="KW-0472">Membrane</keyword>
<proteinExistence type="predicted"/>
<dbReference type="EMBL" id="CP089982">
    <property type="protein sequence ID" value="WXA99597.1"/>
    <property type="molecule type" value="Genomic_DNA"/>
</dbReference>
<evidence type="ECO:0000256" key="1">
    <source>
        <dbReference type="SAM" id="Phobius"/>
    </source>
</evidence>
<feature type="transmembrane region" description="Helical" evidence="1">
    <location>
        <begin position="304"/>
        <end position="322"/>
    </location>
</feature>
<reference evidence="2 3" key="1">
    <citation type="submission" date="2021-12" db="EMBL/GenBank/DDBJ databases">
        <title>Discovery of the Pendulisporaceae a myxobacterial family with distinct sporulation behavior and unique specialized metabolism.</title>
        <authorList>
            <person name="Garcia R."/>
            <person name="Popoff A."/>
            <person name="Bader C.D."/>
            <person name="Loehr J."/>
            <person name="Walesch S."/>
            <person name="Walt C."/>
            <person name="Boldt J."/>
            <person name="Bunk B."/>
            <person name="Haeckl F.J.F.P.J."/>
            <person name="Gunesch A.P."/>
            <person name="Birkelbach J."/>
            <person name="Nuebel U."/>
            <person name="Pietschmann T."/>
            <person name="Bach T."/>
            <person name="Mueller R."/>
        </authorList>
    </citation>
    <scope>NUCLEOTIDE SEQUENCE [LARGE SCALE GENOMIC DNA]</scope>
    <source>
        <strain evidence="2 3">MSr12523</strain>
    </source>
</reference>
<feature type="transmembrane region" description="Helical" evidence="1">
    <location>
        <begin position="342"/>
        <end position="361"/>
    </location>
</feature>
<sequence length="553" mass="60219">MTTHATPQASAVPKSGLDAADLGASARSSSPAAEPAARSRWSWMGLGFVGALGILVFWAFDALPFQDLPAHAGLIALRHRFAESPFDQRFFVLAPHLGPYSLFRFIGEQVTSMFGPIAAVRTLGTLPLVVTPAALLFARRRLHGDMSPTMGFMGIVLSFGLMTLLGFASYLLGLAVMLFGLTLWLELLLAADRGENTIAKELVMLAAAPLIFIAHGHAFILFLVLAGIATIVTGRRRQRLLRLRTLVPALSLAAYVAWLERASTTPPGSVHVSAASLEPHFQGPYDKFTLLITPTLMTRTGIDFVIGCVVWLLVILCTVATVRKLSKPDAAAFATEGDGSSIHTRALVAGAVVIGAMFLVLPHAIGWFGFVDGRLVPLVLFLCLMAIRRPSLDRWLASSLDRMAPALAYGVAVVALVASYRFQNEARGYHEILAAVPSEARVLNVPLDPNSDIFTAHPFTHYDKLLLAERPTVVSDIWFHQGSALYPTKENPALRLPSTYSESDLHGVDWAAYHLEDWDYVLIRTRPEASTPATPDRLSLAEHRGGWWLYKSL</sequence>
<organism evidence="2 3">
    <name type="scientific">Pendulispora brunnea</name>
    <dbReference type="NCBI Taxonomy" id="2905690"/>
    <lineage>
        <taxon>Bacteria</taxon>
        <taxon>Pseudomonadati</taxon>
        <taxon>Myxococcota</taxon>
        <taxon>Myxococcia</taxon>
        <taxon>Myxococcales</taxon>
        <taxon>Sorangiineae</taxon>
        <taxon>Pendulisporaceae</taxon>
        <taxon>Pendulispora</taxon>
    </lineage>
</organism>
<protein>
    <recommendedName>
        <fullName evidence="4">Mannosyltransferase</fullName>
    </recommendedName>
</protein>
<feature type="transmembrane region" description="Helical" evidence="1">
    <location>
        <begin position="203"/>
        <end position="229"/>
    </location>
</feature>
<keyword evidence="1" id="KW-0812">Transmembrane</keyword>
<feature type="transmembrane region" description="Helical" evidence="1">
    <location>
        <begin position="118"/>
        <end position="138"/>
    </location>
</feature>
<evidence type="ECO:0000313" key="3">
    <source>
        <dbReference type="Proteomes" id="UP001379533"/>
    </source>
</evidence>
<evidence type="ECO:0000313" key="2">
    <source>
        <dbReference type="EMBL" id="WXA99597.1"/>
    </source>
</evidence>
<name>A0ABZ2KLR7_9BACT</name>
<feature type="transmembrane region" description="Helical" evidence="1">
    <location>
        <begin position="41"/>
        <end position="60"/>
    </location>
</feature>
<keyword evidence="3" id="KW-1185">Reference proteome</keyword>
<dbReference type="RefSeq" id="WP_394850237.1">
    <property type="nucleotide sequence ID" value="NZ_CP089982.1"/>
</dbReference>
<accession>A0ABZ2KLR7</accession>
<feature type="transmembrane region" description="Helical" evidence="1">
    <location>
        <begin position="241"/>
        <end position="259"/>
    </location>
</feature>
<feature type="transmembrane region" description="Helical" evidence="1">
    <location>
        <begin position="150"/>
        <end position="183"/>
    </location>
</feature>